<evidence type="ECO:0000313" key="2">
    <source>
        <dbReference type="EMBL" id="GJN93989.1"/>
    </source>
</evidence>
<evidence type="ECO:0008006" key="4">
    <source>
        <dbReference type="Google" id="ProtNLM"/>
    </source>
</evidence>
<feature type="compositionally biased region" description="Polar residues" evidence="1">
    <location>
        <begin position="404"/>
        <end position="426"/>
    </location>
</feature>
<dbReference type="EMBL" id="BQKY01000015">
    <property type="protein sequence ID" value="GJN93989.1"/>
    <property type="molecule type" value="Genomic_DNA"/>
</dbReference>
<evidence type="ECO:0000256" key="1">
    <source>
        <dbReference type="SAM" id="MobiDB-lite"/>
    </source>
</evidence>
<feature type="region of interest" description="Disordered" evidence="1">
    <location>
        <begin position="392"/>
        <end position="526"/>
    </location>
</feature>
<feature type="region of interest" description="Disordered" evidence="1">
    <location>
        <begin position="117"/>
        <end position="261"/>
    </location>
</feature>
<evidence type="ECO:0000313" key="3">
    <source>
        <dbReference type="Proteomes" id="UP001342314"/>
    </source>
</evidence>
<accession>A0AAV5GVK3</accession>
<proteinExistence type="predicted"/>
<feature type="compositionally biased region" description="Polar residues" evidence="1">
    <location>
        <begin position="121"/>
        <end position="144"/>
    </location>
</feature>
<organism evidence="2 3">
    <name type="scientific">Rhodotorula paludigena</name>
    <dbReference type="NCBI Taxonomy" id="86838"/>
    <lineage>
        <taxon>Eukaryota</taxon>
        <taxon>Fungi</taxon>
        <taxon>Dikarya</taxon>
        <taxon>Basidiomycota</taxon>
        <taxon>Pucciniomycotina</taxon>
        <taxon>Microbotryomycetes</taxon>
        <taxon>Sporidiobolales</taxon>
        <taxon>Sporidiobolaceae</taxon>
        <taxon>Rhodotorula</taxon>
    </lineage>
</organism>
<feature type="compositionally biased region" description="Low complexity" evidence="1">
    <location>
        <begin position="215"/>
        <end position="234"/>
    </location>
</feature>
<comment type="caution">
    <text evidence="2">The sequence shown here is derived from an EMBL/GenBank/DDBJ whole genome shotgun (WGS) entry which is preliminary data.</text>
</comment>
<gene>
    <name evidence="2" type="ORF">Rhopal_007052-T1</name>
</gene>
<feature type="region of interest" description="Disordered" evidence="1">
    <location>
        <begin position="37"/>
        <end position="59"/>
    </location>
</feature>
<protein>
    <recommendedName>
        <fullName evidence="4">Proteophosphoglycan ppg4</fullName>
    </recommendedName>
</protein>
<sequence>MTDAEIGMLVLSAYLAQHHFRLAQQHLEAAQRLALAASAPPPQPRPSAPQEQATPSISRRDYLDVASSYGYESAVDPDEGKFSPISPASSATSSFAATINDFGQMSLANALHPGLHAGRTRSAQGTTSVSPTPTEALSSRSVRSMRSIEREAALAGLSQSSPPHRPARPPRRATEGAVPATGPLETPGTLAPSLYGGGLLPSLADRIGSRSTRQAATDSPASSSSTSAHAGYSTVHSHDGAQPVPSAPAASDGDVLSVYRDDDDDSLAGDFFDAESVFSHVTNSPLPSYGDAAAPPPVPAIPAQYLSASMPTQDAGVQRLPQPSGYARTTSQDDFHGFRPRQAPHSYIIGANGQPIPVYATFPIPTAPAPLASAPITQNTIPSPSSAYAAAPIRPAIPPPPPVSLSQHPSTVSLSSSTLRAPSYASSEAGDRPHPGGSPSIRSTKSRMASLRAAVQRPHVRFMSPSPEAKSRAASDPGKGGKAAKKKGAGGGGSALKSGWDDDENESEEERERRKKAMSASLAMLL</sequence>
<name>A0AAV5GVK3_9BASI</name>
<keyword evidence="3" id="KW-1185">Reference proteome</keyword>
<dbReference type="AlphaFoldDB" id="A0AAV5GVK3"/>
<feature type="compositionally biased region" description="Low complexity" evidence="1">
    <location>
        <begin position="190"/>
        <end position="204"/>
    </location>
</feature>
<reference evidence="2 3" key="1">
    <citation type="submission" date="2021-12" db="EMBL/GenBank/DDBJ databases">
        <title>High titer production of polyol ester of fatty acids by Rhodotorula paludigena BS15 towards product separation-free biomass refinery.</title>
        <authorList>
            <person name="Mano J."/>
            <person name="Ono H."/>
            <person name="Tanaka T."/>
            <person name="Naito K."/>
            <person name="Sushida H."/>
            <person name="Ike M."/>
            <person name="Tokuyasu K."/>
            <person name="Kitaoka M."/>
        </authorList>
    </citation>
    <scope>NUCLEOTIDE SEQUENCE [LARGE SCALE GENOMIC DNA]</scope>
    <source>
        <strain evidence="2 3">BS15</strain>
    </source>
</reference>
<dbReference type="Proteomes" id="UP001342314">
    <property type="component" value="Unassembled WGS sequence"/>
</dbReference>